<dbReference type="EMBL" id="QXDC01000005">
    <property type="protein sequence ID" value="RIA36857.1"/>
    <property type="molecule type" value="Genomic_DNA"/>
</dbReference>
<proteinExistence type="predicted"/>
<comment type="caution">
    <text evidence="2">The sequence shown here is derived from an EMBL/GenBank/DDBJ whole genome shotgun (WGS) entry which is preliminary data.</text>
</comment>
<dbReference type="Proteomes" id="UP000266568">
    <property type="component" value="Unassembled WGS sequence"/>
</dbReference>
<name>A0A397NNK9_9SPHN</name>
<feature type="compositionally biased region" description="Low complexity" evidence="1">
    <location>
        <begin position="22"/>
        <end position="32"/>
    </location>
</feature>
<protein>
    <submittedName>
        <fullName evidence="2">Uncharacterized protein DUF4169</fullName>
    </submittedName>
</protein>
<dbReference type="AlphaFoldDB" id="A0A397NNK9"/>
<organism evidence="2 3">
    <name type="scientific">Hephaestia caeni</name>
    <dbReference type="NCBI Taxonomy" id="645617"/>
    <lineage>
        <taxon>Bacteria</taxon>
        <taxon>Pseudomonadati</taxon>
        <taxon>Pseudomonadota</taxon>
        <taxon>Alphaproteobacteria</taxon>
        <taxon>Sphingomonadales</taxon>
        <taxon>Sphingomonadaceae</taxon>
        <taxon>Hephaestia</taxon>
    </lineage>
</organism>
<dbReference type="RefSeq" id="WP_119037504.1">
    <property type="nucleotide sequence ID" value="NZ_QXDC01000005.1"/>
</dbReference>
<accession>A0A397NNK9</accession>
<sequence length="58" mass="6478">MGEVVNLRRARKAKARAERDATAAANRAAFGRTRAEKASAKAEIDRRERNLDGNKREP</sequence>
<dbReference type="InterPro" id="IPR025227">
    <property type="entry name" value="DUF4169"/>
</dbReference>
<feature type="compositionally biased region" description="Basic and acidic residues" evidence="1">
    <location>
        <begin position="33"/>
        <end position="58"/>
    </location>
</feature>
<evidence type="ECO:0000313" key="2">
    <source>
        <dbReference type="EMBL" id="RIA36857.1"/>
    </source>
</evidence>
<keyword evidence="3" id="KW-1185">Reference proteome</keyword>
<reference evidence="2 3" key="1">
    <citation type="submission" date="2018-08" db="EMBL/GenBank/DDBJ databases">
        <title>Genomic Encyclopedia of Type Strains, Phase IV (KMG-IV): sequencing the most valuable type-strain genomes for metagenomic binning, comparative biology and taxonomic classification.</title>
        <authorList>
            <person name="Goeker M."/>
        </authorList>
    </citation>
    <scope>NUCLEOTIDE SEQUENCE [LARGE SCALE GENOMIC DNA]</scope>
    <source>
        <strain evidence="2 3">DSM 25527</strain>
    </source>
</reference>
<evidence type="ECO:0000256" key="1">
    <source>
        <dbReference type="SAM" id="MobiDB-lite"/>
    </source>
</evidence>
<evidence type="ECO:0000313" key="3">
    <source>
        <dbReference type="Proteomes" id="UP000266568"/>
    </source>
</evidence>
<feature type="region of interest" description="Disordered" evidence="1">
    <location>
        <begin position="1"/>
        <end position="58"/>
    </location>
</feature>
<gene>
    <name evidence="2" type="ORF">DFR49_4148</name>
</gene>
<dbReference type="Pfam" id="PF13770">
    <property type="entry name" value="DUF4169"/>
    <property type="match status" value="1"/>
</dbReference>